<evidence type="ECO:0000313" key="5">
    <source>
        <dbReference type="EMBL" id="MBC3478005.1"/>
    </source>
</evidence>
<dbReference type="InterPro" id="IPR009081">
    <property type="entry name" value="PP-bd_ACP"/>
</dbReference>
<dbReference type="PANTHER" id="PTHR45398">
    <property type="match status" value="1"/>
</dbReference>
<dbReference type="PROSITE" id="PS00455">
    <property type="entry name" value="AMP_BINDING"/>
    <property type="match status" value="1"/>
</dbReference>
<dbReference type="Gene3D" id="3.30.559.10">
    <property type="entry name" value="Chloramphenicol acetyltransferase-like domain"/>
    <property type="match status" value="3"/>
</dbReference>
<dbReference type="Gene3D" id="3.30.559.30">
    <property type="entry name" value="Nonribosomal peptide synthetase, condensation domain"/>
    <property type="match status" value="3"/>
</dbReference>
<dbReference type="CDD" id="cd19534">
    <property type="entry name" value="E_NRPS"/>
    <property type="match status" value="1"/>
</dbReference>
<dbReference type="NCBIfam" id="TIGR01720">
    <property type="entry name" value="NRPS-para261"/>
    <property type="match status" value="1"/>
</dbReference>
<dbReference type="Pfam" id="PF13193">
    <property type="entry name" value="AMP-binding_C"/>
    <property type="match status" value="1"/>
</dbReference>
<feature type="non-terminal residue" evidence="5">
    <location>
        <position position="2176"/>
    </location>
</feature>
<dbReference type="InterPro" id="IPR006162">
    <property type="entry name" value="Ppantetheine_attach_site"/>
</dbReference>
<dbReference type="Pfam" id="PF00501">
    <property type="entry name" value="AMP-binding"/>
    <property type="match status" value="2"/>
</dbReference>
<dbReference type="SUPFAM" id="SSF56801">
    <property type="entry name" value="Acetyl-CoA synthetase-like"/>
    <property type="match status" value="2"/>
</dbReference>
<sequence length="2176" mass="241811">MNAEDALKLARRFIGLPVEKRQVFLAALRKEGVDFSQFPIPCDVPAEDRQALSFAQQRMWFLWHLDPHSGAYNLPAAVRLKGVLNRQALEQAFASLVERHETLRTVFRQMPDDSLCQVPCEQALSIAWRDLGQWSPEQREAEVAAEAEAQALQPFDLAQGPLLRVRLLRLDEQEHVLLLTLHHIVSDGWSMSVLIDEFCRFYDAHDQGIQPQLAALQVQYSDYALWQRRWLEAGEQQRQLDYWKAQLGDEHPLLELPTDHPRPVQPTYQGRRHELTLDAQWVEQARALARQQGVTLFMLLLGAFNIVLHRYSGQGDLRIGVPIANRNRNEVEGLIGFFVNTQVLRTRLDGMTTVAELLAQIKAASMGAQDHQDLPFECLVDALKLERSLSYNPLFQVMYNHQPEVADVTRLNVGQGLELSVIEWESRTTQFDLSLDTYEQGGRLNAAFTYACDLFQAATIERFARHWLRVLQAMVGNPGQRIGEIALLDEQEHRQVVEGWGRNEARYPNELTVHELFQAQAARAPDAVALIFEGRRLTYGELNAQVNRLARTLVERGVGREVLVGIALERGLDMVVGLLAVLKAGGGYVPLDPQYPADRLQCMIEDSGSRLILTQDSLLQRLPLPQGVQTLCLDHDQAWAHDDDSDLPNLALADNLAYVMFTSGSTGRPKGVGISHRALVRHAHVSLGFFNLSAADRVLQFATFNFDGFVEQLYPALICGASVVIRGSEIWDSETLYRQLIEQRISVMDLTTAYWHMLAKEFAAVGPRDYGVLRQVHGGGEAMPPEGLLAWRQAGLGHVRLLNTYGPTEATVTATTLDCDDYVSGQRPIPLTLPIGTVLPGRNILVLDDNGLPAPVGVVGELVIGGELLARGYFQRPGLSAERFIPDPYGGCGARLYRTGDLARFNAEGVIEYAGRIDHQVKIRGFRIELGEIEARLLERAEVADALVLALPGANGLQLVGYVVPTDRALVDAGPAPQAALRETIRIGLQEQLPDYMVPTQVLLLAQLPLSPNGKLDRKALPRPDTRQLQHDHVAPRTALEQQIAGIWQDVLKREQVGITDNFFELGGDSIMSIQVVSRARQGGLLFTPKDLFQHQTVQGLASVARRGEACAVVDQGPVHGPLGLLPIQSDFFAQAIPARHHWNQALLLQPKQALQAGALRQALGAIVNHHDALRSRFVAQDGRWQAQIAEPSACADDLLWCREGLSVEQLGEVNSQAQASLNLAQGPMLRAVLATLNDGSQRLLLAIHHLVVDGVSWRILLEDLQQAYTQLIQGRSPQLPAKTSSLQTWAERLHALAQAPAMQETLGYWTDLLSDVPLDLPCDRPQGSVQSRHRQVVRSRLDREGTRQLLQQAPAAYRTQVNDLLLTALARTLRGWTGQSDVLIQLEGHGREDLFNDVDLSRTVGWFTSLFPLRLTAHEDLGTCLKGIKEQLRGVPAKGLGFGVLRYLGVQPGCDVLATLPQPRVTFNYLGQFDASFDADALLLPARESAGAELSEDAPLGNWLEVEGQVYDGELEMRWTFSGEQFDTATIDRVAADFDRQLRAVVEHCCQPEVMGLTPSDFPLANIDQAQLDALPVPASQIEDIYPLSPMQQGMLFHSLLQQGSGEYINQLCVDVDGLEVERFRAAWQAAMDSHDILRSAFAWQGAGQQLQIIHRQLPLDFNRLDWRGRDDLAAALQVLAEQDRARGFDLSCPGLLRLTLVRTGEHSHHLMFTHHHILMDGWSSSQLLGEVMQRYHGQASERPVGRYRDYIQWLQQRDARSSERFWKERLAAFEAPTLLAKAGDEPASGSGHALFHHDFDTVATQRLNAFARQQKVTLNTLVQAAWLLLLQRYTGQDCVTVGTTVAGRPADLPGVERQLGLFINTLPLAASPRAQQTVAQWLRGLQDLSLAMREHEHSALFEVQGWVGHSGEALFDNILVFENFPVSEALEHGAPQGLRFGPARHSDLTSYPLTLGVTLGERLALHYSFDLAHFTAQRIRRINDHMAQLLVALAQDAQRTLGELDMLAPLEQAQVVEQWNATFVDYPSDTCVHNLIEAQAQNTPDAVALVFGDRQLSYRELDQQANQLAHRLIEQGAGPDVLVGIAAQRSVEMVLGLLAVLKAGAAYVPLDPEYPRERLAYMFEDSGIALLLTQTELLPQLPLPAGLPTLCLDQQGHLGYPLMAPQVQPQPENL</sequence>
<dbReference type="InterPro" id="IPR010071">
    <property type="entry name" value="AA_adenyl_dom"/>
</dbReference>
<keyword evidence="3" id="KW-0597">Phosphoprotein</keyword>
<dbReference type="InterPro" id="IPR045851">
    <property type="entry name" value="AMP-bd_C_sf"/>
</dbReference>
<dbReference type="SUPFAM" id="SSF47336">
    <property type="entry name" value="ACP-like"/>
    <property type="match status" value="1"/>
</dbReference>
<dbReference type="Gene3D" id="3.30.300.30">
    <property type="match status" value="1"/>
</dbReference>
<feature type="domain" description="Carrier" evidence="4">
    <location>
        <begin position="1035"/>
        <end position="1109"/>
    </location>
</feature>
<evidence type="ECO:0000256" key="1">
    <source>
        <dbReference type="ARBA" id="ARBA00001957"/>
    </source>
</evidence>
<dbReference type="RefSeq" id="WP_186598977.1">
    <property type="nucleotide sequence ID" value="NZ_JABWRS010000018.1"/>
</dbReference>
<evidence type="ECO:0000256" key="3">
    <source>
        <dbReference type="ARBA" id="ARBA00022553"/>
    </source>
</evidence>
<protein>
    <submittedName>
        <fullName evidence="5">Amino acid adenylation domain-containing protein</fullName>
    </submittedName>
</protein>
<dbReference type="InterPro" id="IPR025110">
    <property type="entry name" value="AMP-bd_C"/>
</dbReference>
<evidence type="ECO:0000256" key="2">
    <source>
        <dbReference type="ARBA" id="ARBA00022450"/>
    </source>
</evidence>
<dbReference type="PROSITE" id="PS50075">
    <property type="entry name" value="CARRIER"/>
    <property type="match status" value="1"/>
</dbReference>
<dbReference type="CDD" id="cd19543">
    <property type="entry name" value="DCL_NRPS"/>
    <property type="match status" value="1"/>
</dbReference>
<dbReference type="Pfam" id="PF00550">
    <property type="entry name" value="PP-binding"/>
    <property type="match status" value="1"/>
</dbReference>
<dbReference type="InterPro" id="IPR023213">
    <property type="entry name" value="CAT-like_dom_sf"/>
</dbReference>
<name>A0ABR6VBW7_9PSED</name>
<dbReference type="Gene3D" id="3.40.50.980">
    <property type="match status" value="4"/>
</dbReference>
<dbReference type="Pfam" id="PF00668">
    <property type="entry name" value="Condensation"/>
    <property type="match status" value="3"/>
</dbReference>
<reference evidence="5 6" key="1">
    <citation type="journal article" date="2020" name="Microorganisms">
        <title>Reliable Identification of Environmental Pseudomonas Isolates Using the rpoD Gene.</title>
        <authorList>
            <consortium name="The Broad Institute Genome Sequencing Platform"/>
            <person name="Girard L."/>
            <person name="Lood C."/>
            <person name="Rokni-Zadeh H."/>
            <person name="van Noort V."/>
            <person name="Lavigne R."/>
            <person name="De Mot R."/>
        </authorList>
    </citation>
    <scope>NUCLEOTIDE SEQUENCE [LARGE SCALE GENOMIC DNA]</scope>
    <source>
        <strain evidence="5 6">RW7P2</strain>
    </source>
</reference>
<dbReference type="Gene3D" id="1.10.1200.10">
    <property type="entry name" value="ACP-like"/>
    <property type="match status" value="1"/>
</dbReference>
<dbReference type="InterPro" id="IPR010060">
    <property type="entry name" value="NRPS_synth"/>
</dbReference>
<dbReference type="CDD" id="cd19531">
    <property type="entry name" value="LCL_NRPS-like"/>
    <property type="match status" value="1"/>
</dbReference>
<dbReference type="EMBL" id="JABWRS010000018">
    <property type="protein sequence ID" value="MBC3478005.1"/>
    <property type="molecule type" value="Genomic_DNA"/>
</dbReference>
<evidence type="ECO:0000259" key="4">
    <source>
        <dbReference type="PROSITE" id="PS50075"/>
    </source>
</evidence>
<organism evidence="5 6">
    <name type="scientific">Pseudomonas taiwanensis</name>
    <dbReference type="NCBI Taxonomy" id="470150"/>
    <lineage>
        <taxon>Bacteria</taxon>
        <taxon>Pseudomonadati</taxon>
        <taxon>Pseudomonadota</taxon>
        <taxon>Gammaproteobacteria</taxon>
        <taxon>Pseudomonadales</taxon>
        <taxon>Pseudomonadaceae</taxon>
        <taxon>Pseudomonas</taxon>
    </lineage>
</organism>
<dbReference type="InterPro" id="IPR001242">
    <property type="entry name" value="Condensation_dom"/>
</dbReference>
<keyword evidence="6" id="KW-1185">Reference proteome</keyword>
<proteinExistence type="predicted"/>
<dbReference type="Gene3D" id="2.30.38.10">
    <property type="entry name" value="Luciferase, Domain 3"/>
    <property type="match status" value="1"/>
</dbReference>
<evidence type="ECO:0000313" key="6">
    <source>
        <dbReference type="Proteomes" id="UP000628086"/>
    </source>
</evidence>
<comment type="cofactor">
    <cofactor evidence="1">
        <name>pantetheine 4'-phosphate</name>
        <dbReference type="ChEBI" id="CHEBI:47942"/>
    </cofactor>
</comment>
<dbReference type="InterPro" id="IPR036736">
    <property type="entry name" value="ACP-like_sf"/>
</dbReference>
<dbReference type="PANTHER" id="PTHR45398:SF1">
    <property type="entry name" value="ENZYME, PUTATIVE (JCVI)-RELATED"/>
    <property type="match status" value="1"/>
</dbReference>
<keyword evidence="2" id="KW-0596">Phosphopantetheine</keyword>
<dbReference type="NCBIfam" id="TIGR01733">
    <property type="entry name" value="AA-adenyl-dom"/>
    <property type="match status" value="1"/>
</dbReference>
<dbReference type="Proteomes" id="UP000628086">
    <property type="component" value="Unassembled WGS sequence"/>
</dbReference>
<dbReference type="CDD" id="cd17649">
    <property type="entry name" value="A_NRPS_PvdJ-like"/>
    <property type="match status" value="1"/>
</dbReference>
<dbReference type="InterPro" id="IPR020845">
    <property type="entry name" value="AMP-binding_CS"/>
</dbReference>
<accession>A0ABR6VBW7</accession>
<comment type="caution">
    <text evidence="5">The sequence shown here is derived from an EMBL/GenBank/DDBJ whole genome shotgun (WGS) entry which is preliminary data.</text>
</comment>
<dbReference type="InterPro" id="IPR000873">
    <property type="entry name" value="AMP-dep_synth/lig_dom"/>
</dbReference>
<dbReference type="PROSITE" id="PS00012">
    <property type="entry name" value="PHOSPHOPANTETHEINE"/>
    <property type="match status" value="1"/>
</dbReference>
<dbReference type="SUPFAM" id="SSF52777">
    <property type="entry name" value="CoA-dependent acyltransferases"/>
    <property type="match status" value="6"/>
</dbReference>
<gene>
    <name evidence="5" type="ORF">HU747_20665</name>
</gene>